<evidence type="ECO:0000256" key="1">
    <source>
        <dbReference type="SAM" id="Phobius"/>
    </source>
</evidence>
<keyword evidence="1" id="KW-0472">Membrane</keyword>
<keyword evidence="1" id="KW-1133">Transmembrane helix</keyword>
<keyword evidence="3" id="KW-1185">Reference proteome</keyword>
<feature type="transmembrane region" description="Helical" evidence="1">
    <location>
        <begin position="258"/>
        <end position="278"/>
    </location>
</feature>
<accession>A0A9N9RLG6</accession>
<evidence type="ECO:0000313" key="3">
    <source>
        <dbReference type="Proteomes" id="UP001153620"/>
    </source>
</evidence>
<gene>
    <name evidence="2" type="ORF">CHIRRI_LOCUS1953</name>
</gene>
<dbReference type="EMBL" id="OU895877">
    <property type="protein sequence ID" value="CAG9798978.1"/>
    <property type="molecule type" value="Genomic_DNA"/>
</dbReference>
<protein>
    <submittedName>
        <fullName evidence="2">Uncharacterized protein</fullName>
    </submittedName>
</protein>
<dbReference type="AlphaFoldDB" id="A0A9N9RLG6"/>
<reference evidence="2" key="1">
    <citation type="submission" date="2022-01" db="EMBL/GenBank/DDBJ databases">
        <authorList>
            <person name="King R."/>
        </authorList>
    </citation>
    <scope>NUCLEOTIDE SEQUENCE</scope>
</reference>
<sequence>MIVEMNLCTQLNGNVKCESCSNITTDIIWPSLFREGIWYDQLRIYSVPPRFDTVSLFATRFETKCGFYELRGKSKMGFDLYKGYYTERFDEYFYPFMARVKANYDNISYSIFVERKFCDYYANNKRVAHQMNILSTDYASYMILHQCIDGYNCVMLLTQNENYITENDNKIGIEQAIVNIITQHNLAIENRIFVWSAKNYCRHHIEEIYPQFYRRKYIDRKQVECSINSSIDTIELEDYWWNKMEMENDRKSSVKKRLITITWFLVAVASILFIVYVFDSNFEIS</sequence>
<reference evidence="2" key="2">
    <citation type="submission" date="2022-10" db="EMBL/GenBank/DDBJ databases">
        <authorList>
            <consortium name="ENA_rothamsted_submissions"/>
            <consortium name="culmorum"/>
            <person name="King R."/>
        </authorList>
    </citation>
    <scope>NUCLEOTIDE SEQUENCE</scope>
</reference>
<dbReference type="Proteomes" id="UP001153620">
    <property type="component" value="Chromosome 1"/>
</dbReference>
<proteinExistence type="predicted"/>
<keyword evidence="1" id="KW-0812">Transmembrane</keyword>
<name>A0A9N9RLG6_9DIPT</name>
<organism evidence="2 3">
    <name type="scientific">Chironomus riparius</name>
    <dbReference type="NCBI Taxonomy" id="315576"/>
    <lineage>
        <taxon>Eukaryota</taxon>
        <taxon>Metazoa</taxon>
        <taxon>Ecdysozoa</taxon>
        <taxon>Arthropoda</taxon>
        <taxon>Hexapoda</taxon>
        <taxon>Insecta</taxon>
        <taxon>Pterygota</taxon>
        <taxon>Neoptera</taxon>
        <taxon>Endopterygota</taxon>
        <taxon>Diptera</taxon>
        <taxon>Nematocera</taxon>
        <taxon>Chironomoidea</taxon>
        <taxon>Chironomidae</taxon>
        <taxon>Chironominae</taxon>
        <taxon>Chironomus</taxon>
    </lineage>
</organism>
<evidence type="ECO:0000313" key="2">
    <source>
        <dbReference type="EMBL" id="CAG9798978.1"/>
    </source>
</evidence>
<dbReference type="OrthoDB" id="10487730at2759"/>